<evidence type="ECO:0000256" key="4">
    <source>
        <dbReference type="ARBA" id="ARBA00022692"/>
    </source>
</evidence>
<keyword evidence="5" id="KW-0547">Nucleotide-binding</keyword>
<dbReference type="SMART" id="SM00448">
    <property type="entry name" value="REC"/>
    <property type="match status" value="1"/>
</dbReference>
<dbReference type="PROSITE" id="PS50110">
    <property type="entry name" value="RESPONSE_REGULATORY"/>
    <property type="match status" value="1"/>
</dbReference>
<evidence type="ECO:0000256" key="3">
    <source>
        <dbReference type="ARBA" id="ARBA00022553"/>
    </source>
</evidence>
<dbReference type="AlphaFoldDB" id="A0A1I1FF09"/>
<evidence type="ECO:0000256" key="8">
    <source>
        <dbReference type="ARBA" id="ARBA00023012"/>
    </source>
</evidence>
<evidence type="ECO:0000313" key="15">
    <source>
        <dbReference type="Proteomes" id="UP000199514"/>
    </source>
</evidence>
<keyword evidence="3 11" id="KW-0597">Phosphoprotein</keyword>
<evidence type="ECO:0000256" key="6">
    <source>
        <dbReference type="ARBA" id="ARBA00022840"/>
    </source>
</evidence>
<feature type="modified residue" description="Phosphohistidine" evidence="10">
    <location>
        <position position="196"/>
    </location>
</feature>
<comment type="subcellular location">
    <subcellularLocation>
        <location evidence="1">Cell membrane</location>
        <topology evidence="1">Multi-pass membrane protein</topology>
    </subcellularLocation>
</comment>
<dbReference type="CDD" id="cd17546">
    <property type="entry name" value="REC_hyHK_CKI1_RcsC-like"/>
    <property type="match status" value="1"/>
</dbReference>
<feature type="domain" description="HPt" evidence="13">
    <location>
        <begin position="157"/>
        <end position="254"/>
    </location>
</feature>
<dbReference type="SUPFAM" id="SSF47226">
    <property type="entry name" value="Histidine-containing phosphotransfer domain, HPT domain"/>
    <property type="match status" value="1"/>
</dbReference>
<dbReference type="Gene3D" id="3.40.50.2300">
    <property type="match status" value="1"/>
</dbReference>
<dbReference type="Proteomes" id="UP000199514">
    <property type="component" value="Unassembled WGS sequence"/>
</dbReference>
<keyword evidence="9" id="KW-0472">Membrane</keyword>
<protein>
    <submittedName>
        <fullName evidence="14">Hpt domain-containing protein</fullName>
    </submittedName>
</protein>
<dbReference type="InterPro" id="IPR036641">
    <property type="entry name" value="HPT_dom_sf"/>
</dbReference>
<dbReference type="PANTHER" id="PTHR45339">
    <property type="entry name" value="HYBRID SIGNAL TRANSDUCTION HISTIDINE KINASE J"/>
    <property type="match status" value="1"/>
</dbReference>
<dbReference type="GO" id="GO:0000160">
    <property type="term" value="P:phosphorelay signal transduction system"/>
    <property type="evidence" value="ECO:0007669"/>
    <property type="project" value="UniProtKB-KW"/>
</dbReference>
<keyword evidence="4" id="KW-0812">Transmembrane</keyword>
<evidence type="ECO:0000313" key="14">
    <source>
        <dbReference type="EMBL" id="SFB95650.1"/>
    </source>
</evidence>
<dbReference type="GO" id="GO:0005886">
    <property type="term" value="C:plasma membrane"/>
    <property type="evidence" value="ECO:0007669"/>
    <property type="project" value="UniProtKB-SubCell"/>
</dbReference>
<dbReference type="Gene3D" id="1.20.120.160">
    <property type="entry name" value="HPT domain"/>
    <property type="match status" value="1"/>
</dbReference>
<gene>
    <name evidence="14" type="ORF">SAMN05421780_10293</name>
</gene>
<dbReference type="SUPFAM" id="SSF52172">
    <property type="entry name" value="CheY-like"/>
    <property type="match status" value="1"/>
</dbReference>
<keyword evidence="15" id="KW-1185">Reference proteome</keyword>
<dbReference type="GO" id="GO:0005524">
    <property type="term" value="F:ATP binding"/>
    <property type="evidence" value="ECO:0007669"/>
    <property type="project" value="UniProtKB-KW"/>
</dbReference>
<reference evidence="14 15" key="1">
    <citation type="submission" date="2016-10" db="EMBL/GenBank/DDBJ databases">
        <authorList>
            <person name="de Groot N.N."/>
        </authorList>
    </citation>
    <scope>NUCLEOTIDE SEQUENCE [LARGE SCALE GENOMIC DNA]</scope>
    <source>
        <strain evidence="14 15">DSM 6793</strain>
    </source>
</reference>
<keyword evidence="8" id="KW-0902">Two-component regulatory system</keyword>
<evidence type="ECO:0000259" key="12">
    <source>
        <dbReference type="PROSITE" id="PS50110"/>
    </source>
</evidence>
<keyword evidence="2" id="KW-1003">Cell membrane</keyword>
<evidence type="ECO:0000256" key="9">
    <source>
        <dbReference type="ARBA" id="ARBA00023136"/>
    </source>
</evidence>
<name>A0A1I1FF09_9BACT</name>
<evidence type="ECO:0000256" key="2">
    <source>
        <dbReference type="ARBA" id="ARBA00022475"/>
    </source>
</evidence>
<organism evidence="14 15">
    <name type="scientific">Flexibacter flexilis DSM 6793</name>
    <dbReference type="NCBI Taxonomy" id="927664"/>
    <lineage>
        <taxon>Bacteria</taxon>
        <taxon>Pseudomonadati</taxon>
        <taxon>Bacteroidota</taxon>
        <taxon>Cytophagia</taxon>
        <taxon>Cytophagales</taxon>
        <taxon>Flexibacteraceae</taxon>
        <taxon>Flexibacter</taxon>
    </lineage>
</organism>
<dbReference type="PROSITE" id="PS50894">
    <property type="entry name" value="HPT"/>
    <property type="match status" value="1"/>
</dbReference>
<evidence type="ECO:0000256" key="5">
    <source>
        <dbReference type="ARBA" id="ARBA00022741"/>
    </source>
</evidence>
<evidence type="ECO:0000259" key="13">
    <source>
        <dbReference type="PROSITE" id="PS50894"/>
    </source>
</evidence>
<dbReference type="STRING" id="927664.SAMN05421780_10293"/>
<dbReference type="InterPro" id="IPR008207">
    <property type="entry name" value="Sig_transdc_His_kin_Hpt_dom"/>
</dbReference>
<evidence type="ECO:0000256" key="7">
    <source>
        <dbReference type="ARBA" id="ARBA00022989"/>
    </source>
</evidence>
<dbReference type="Pfam" id="PF00072">
    <property type="entry name" value="Response_reg"/>
    <property type="match status" value="1"/>
</dbReference>
<dbReference type="OrthoDB" id="9789181at2"/>
<dbReference type="GO" id="GO:0004672">
    <property type="term" value="F:protein kinase activity"/>
    <property type="evidence" value="ECO:0007669"/>
    <property type="project" value="UniProtKB-ARBA"/>
</dbReference>
<dbReference type="EMBL" id="FOLE01000002">
    <property type="protein sequence ID" value="SFB95650.1"/>
    <property type="molecule type" value="Genomic_DNA"/>
</dbReference>
<keyword evidence="6" id="KW-0067">ATP-binding</keyword>
<dbReference type="InterPro" id="IPR011006">
    <property type="entry name" value="CheY-like_superfamily"/>
</dbReference>
<evidence type="ECO:0000256" key="10">
    <source>
        <dbReference type="PROSITE-ProRule" id="PRU00110"/>
    </source>
</evidence>
<evidence type="ECO:0000256" key="1">
    <source>
        <dbReference type="ARBA" id="ARBA00004651"/>
    </source>
</evidence>
<dbReference type="InterPro" id="IPR001789">
    <property type="entry name" value="Sig_transdc_resp-reg_receiver"/>
</dbReference>
<evidence type="ECO:0000256" key="11">
    <source>
        <dbReference type="PROSITE-ProRule" id="PRU00169"/>
    </source>
</evidence>
<dbReference type="PANTHER" id="PTHR45339:SF1">
    <property type="entry name" value="HYBRID SIGNAL TRANSDUCTION HISTIDINE KINASE J"/>
    <property type="match status" value="1"/>
</dbReference>
<keyword evidence="7" id="KW-1133">Transmembrane helix</keyword>
<feature type="domain" description="Response regulatory" evidence="12">
    <location>
        <begin position="9"/>
        <end position="124"/>
    </location>
</feature>
<dbReference type="RefSeq" id="WP_091508160.1">
    <property type="nucleotide sequence ID" value="NZ_FOLE01000002.1"/>
</dbReference>
<dbReference type="Pfam" id="PF01627">
    <property type="entry name" value="Hpt"/>
    <property type="match status" value="1"/>
</dbReference>
<feature type="modified residue" description="4-aspartylphosphate" evidence="11">
    <location>
        <position position="58"/>
    </location>
</feature>
<proteinExistence type="predicted"/>
<accession>A0A1I1FF09</accession>
<sequence length="254" mass="28702">MNTPNPLIKALISEDNLLNSYLLAQMLRRWNIAADMATTGHETISKATQTTYDIIFLDLQLPDMQGFEIAKYIRQQYSFSANTPIALTTATLNLEEQIQAQGIDAYLTKPFSLEDVANVLTQLLGKTFSTESEAQALLTKSYETIDLTYLRKLSNENIAFIRSMATAFCNQSPLFLEQLAEAADTADWETLRSVAHKMKSTVSMMGMSEADKLLNIMEDSENEYVTPNEAKQQVEQLERICQEAFVELADWRND</sequence>